<accession>A0A9X0CS25</accession>
<dbReference type="GO" id="GO:0006886">
    <property type="term" value="P:intracellular protein transport"/>
    <property type="evidence" value="ECO:0007669"/>
    <property type="project" value="InterPro"/>
</dbReference>
<dbReference type="SUPFAM" id="SSF55711">
    <property type="entry name" value="Subdomain of clathrin and coatomer appendage domain"/>
    <property type="match status" value="1"/>
</dbReference>
<proteinExistence type="predicted"/>
<reference evidence="7" key="1">
    <citation type="submission" date="2023-01" db="EMBL/GenBank/DDBJ databases">
        <title>Genome assembly of the deep-sea coral Lophelia pertusa.</title>
        <authorList>
            <person name="Herrera S."/>
            <person name="Cordes E."/>
        </authorList>
    </citation>
    <scope>NUCLEOTIDE SEQUENCE</scope>
    <source>
        <strain evidence="7">USNM1676648</strain>
        <tissue evidence="7">Polyp</tissue>
    </source>
</reference>
<keyword evidence="8" id="KW-1185">Reference proteome</keyword>
<dbReference type="FunFam" id="2.60.40.1150:FF:000001">
    <property type="entry name" value="AP complex subunit beta"/>
    <property type="match status" value="1"/>
</dbReference>
<dbReference type="PANTHER" id="PTHR11134">
    <property type="entry name" value="ADAPTOR COMPLEX SUBUNIT BETA FAMILY MEMBER"/>
    <property type="match status" value="1"/>
</dbReference>
<dbReference type="GO" id="GO:0012505">
    <property type="term" value="C:endomembrane system"/>
    <property type="evidence" value="ECO:0007669"/>
    <property type="project" value="UniProtKB-SubCell"/>
</dbReference>
<dbReference type="SMART" id="SM01020">
    <property type="entry name" value="B2-adapt-app_C"/>
    <property type="match status" value="1"/>
</dbReference>
<dbReference type="InterPro" id="IPR012295">
    <property type="entry name" value="TBP_dom_sf"/>
</dbReference>
<keyword evidence="2" id="KW-0813">Transport</keyword>
<evidence type="ECO:0000313" key="7">
    <source>
        <dbReference type="EMBL" id="KAJ7373962.1"/>
    </source>
</evidence>
<evidence type="ECO:0000256" key="1">
    <source>
        <dbReference type="ARBA" id="ARBA00004308"/>
    </source>
</evidence>
<keyword evidence="4" id="KW-0472">Membrane</keyword>
<evidence type="ECO:0000256" key="3">
    <source>
        <dbReference type="ARBA" id="ARBA00022927"/>
    </source>
</evidence>
<dbReference type="Pfam" id="PF02883">
    <property type="entry name" value="Alpha_adaptinC2"/>
    <property type="match status" value="1"/>
</dbReference>
<comment type="caution">
    <text evidence="7">The sequence shown here is derived from an EMBL/GenBank/DDBJ whole genome shotgun (WGS) entry which is preliminary data.</text>
</comment>
<dbReference type="InterPro" id="IPR015151">
    <property type="entry name" value="B-adaptin_app_sub_C"/>
</dbReference>
<dbReference type="InterPro" id="IPR013041">
    <property type="entry name" value="Clathrin_app_Ig-like_sf"/>
</dbReference>
<dbReference type="AlphaFoldDB" id="A0A9X0CS25"/>
<protein>
    <submittedName>
        <fullName evidence="7">AP-1 complex subunit beta-1</fullName>
    </submittedName>
</protein>
<keyword evidence="3" id="KW-0653">Protein transport</keyword>
<gene>
    <name evidence="7" type="primary">AP1B1_4</name>
    <name evidence="7" type="ORF">OS493_009290</name>
</gene>
<dbReference type="SUPFAM" id="SSF49348">
    <property type="entry name" value="Clathrin adaptor appendage domain"/>
    <property type="match status" value="1"/>
</dbReference>
<dbReference type="InterPro" id="IPR013037">
    <property type="entry name" value="Clathrin_b-adaptin_app_Ig-like"/>
</dbReference>
<dbReference type="InterPro" id="IPR009028">
    <property type="entry name" value="Coatomer/calthrin_app_sub_C"/>
</dbReference>
<evidence type="ECO:0000256" key="2">
    <source>
        <dbReference type="ARBA" id="ARBA00022448"/>
    </source>
</evidence>
<dbReference type="GO" id="GO:0016192">
    <property type="term" value="P:vesicle-mediated transport"/>
    <property type="evidence" value="ECO:0007669"/>
    <property type="project" value="InterPro"/>
</dbReference>
<feature type="domain" description="Beta-adaptin appendage C-terminal subdomain" evidence="6">
    <location>
        <begin position="318"/>
        <end position="428"/>
    </location>
</feature>
<dbReference type="Pfam" id="PF09066">
    <property type="entry name" value="B2-adapt-app_C"/>
    <property type="match status" value="1"/>
</dbReference>
<dbReference type="EMBL" id="MU826829">
    <property type="protein sequence ID" value="KAJ7373962.1"/>
    <property type="molecule type" value="Genomic_DNA"/>
</dbReference>
<evidence type="ECO:0000259" key="6">
    <source>
        <dbReference type="SMART" id="SM01020"/>
    </source>
</evidence>
<dbReference type="SMART" id="SM00809">
    <property type="entry name" value="Alpha_adaptinC2"/>
    <property type="match status" value="1"/>
</dbReference>
<dbReference type="InterPro" id="IPR011989">
    <property type="entry name" value="ARM-like"/>
</dbReference>
<comment type="subcellular location">
    <subcellularLocation>
        <location evidence="1">Endomembrane system</location>
    </subcellularLocation>
</comment>
<dbReference type="Proteomes" id="UP001163046">
    <property type="component" value="Unassembled WGS sequence"/>
</dbReference>
<dbReference type="Gene3D" id="3.30.310.10">
    <property type="entry name" value="TATA-Binding Protein"/>
    <property type="match status" value="1"/>
</dbReference>
<dbReference type="Gene3D" id="1.25.10.10">
    <property type="entry name" value="Leucine-rich Repeat Variant"/>
    <property type="match status" value="1"/>
</dbReference>
<dbReference type="GO" id="GO:0030131">
    <property type="term" value="C:clathrin adaptor complex"/>
    <property type="evidence" value="ECO:0007669"/>
    <property type="project" value="InterPro"/>
</dbReference>
<dbReference type="FunFam" id="3.30.310.10:FF:000003">
    <property type="entry name" value="AP complex subunit beta"/>
    <property type="match status" value="1"/>
</dbReference>
<dbReference type="InterPro" id="IPR026739">
    <property type="entry name" value="AP_beta"/>
</dbReference>
<dbReference type="Gene3D" id="2.60.40.1150">
    <property type="match status" value="1"/>
</dbReference>
<name>A0A9X0CS25_9CNID</name>
<dbReference type="InterPro" id="IPR008152">
    <property type="entry name" value="Clathrin_a/b/g-adaptin_app_Ig"/>
</dbReference>
<evidence type="ECO:0000256" key="4">
    <source>
        <dbReference type="ARBA" id="ARBA00023136"/>
    </source>
</evidence>
<evidence type="ECO:0000313" key="8">
    <source>
        <dbReference type="Proteomes" id="UP001163046"/>
    </source>
</evidence>
<organism evidence="7 8">
    <name type="scientific">Desmophyllum pertusum</name>
    <dbReference type="NCBI Taxonomy" id="174260"/>
    <lineage>
        <taxon>Eukaryota</taxon>
        <taxon>Metazoa</taxon>
        <taxon>Cnidaria</taxon>
        <taxon>Anthozoa</taxon>
        <taxon>Hexacorallia</taxon>
        <taxon>Scleractinia</taxon>
        <taxon>Caryophylliina</taxon>
        <taxon>Caryophylliidae</taxon>
        <taxon>Desmophyllum</taxon>
    </lineage>
</organism>
<feature type="domain" description="Clathrin adaptor alpha/beta/gamma-adaptin appendage Ig-like subdomain" evidence="5">
    <location>
        <begin position="199"/>
        <end position="309"/>
    </location>
</feature>
<dbReference type="OrthoDB" id="10254310at2759"/>
<evidence type="ECO:0000259" key="5">
    <source>
        <dbReference type="SMART" id="SM00809"/>
    </source>
</evidence>
<sequence>MRILRSEGQGYIYWRLLSTDPVAAKEVVLAEKPLISEETDLLEPTLLDELICNISTLASVYHKPPSSFVEGRTAARRFTLPARAEPSPGAETEEAAPASQPVAAPVVAAVAAEAAHAPPQPTTDSLLGDLLMDMAPAQTAPPPVQPAATGGGVMDLLGEDLSGLQLGGGPGPAQPVGPMGGLGDLFSLSGGPGIPGGMYSAPKQMWLTAAKGKGLEVLGTFCRRQGQIYMDMTITNRAMQGMAGFAIQFNKNSFGASPGAQLNIPTPLLANSSAETSLPVNTGGAVQRMDPLNNLQVAIKNNVDIFYFSCQIPYNVLFAEDGQMDRKVFLATWKDIPATNEVQNQIGDAAYSSDVAQQKLSANNIFTIAKRTVEGQDMLYQSVKFTNNIWVLAELKMQPGNAVVQLSLKTRAMDVVMGVQAMYEIILHN</sequence>